<feature type="transmembrane region" description="Helical" evidence="1">
    <location>
        <begin position="43"/>
        <end position="71"/>
    </location>
</feature>
<accession>A0A380RY01</accession>
<feature type="transmembrane region" description="Helical" evidence="1">
    <location>
        <begin position="12"/>
        <end position="31"/>
    </location>
</feature>
<dbReference type="AlphaFoldDB" id="A0A380RY01"/>
<name>A0A380RY01_FIBSU</name>
<dbReference type="Proteomes" id="UP000255423">
    <property type="component" value="Unassembled WGS sequence"/>
</dbReference>
<evidence type="ECO:0000256" key="1">
    <source>
        <dbReference type="SAM" id="Phobius"/>
    </source>
</evidence>
<evidence type="ECO:0000313" key="2">
    <source>
        <dbReference type="EMBL" id="SUQ19837.1"/>
    </source>
</evidence>
<sequence>MDFSELKPRNRTQMAVVACLGGFVGAHNFLLANSVSGSIKIYLTLVAIIAPHHVGLSLAAVNLAWILFDLWQICFMSTLPEIRLEGSRKKAVVFVFTYMAFATALAILLCQRYL</sequence>
<feature type="transmembrane region" description="Helical" evidence="1">
    <location>
        <begin position="91"/>
        <end position="110"/>
    </location>
</feature>
<keyword evidence="1" id="KW-0472">Membrane</keyword>
<organism evidence="2 3">
    <name type="scientific">Fibrobacter succinogenes</name>
    <name type="common">Bacteroides succinogenes</name>
    <dbReference type="NCBI Taxonomy" id="833"/>
    <lineage>
        <taxon>Bacteria</taxon>
        <taxon>Pseudomonadati</taxon>
        <taxon>Fibrobacterota</taxon>
        <taxon>Fibrobacteria</taxon>
        <taxon>Fibrobacterales</taxon>
        <taxon>Fibrobacteraceae</taxon>
        <taxon>Fibrobacter</taxon>
    </lineage>
</organism>
<proteinExistence type="predicted"/>
<keyword evidence="1" id="KW-1133">Transmembrane helix</keyword>
<dbReference type="EMBL" id="UHJL01000001">
    <property type="protein sequence ID" value="SUQ19837.1"/>
    <property type="molecule type" value="Genomic_DNA"/>
</dbReference>
<protein>
    <recommendedName>
        <fullName evidence="4">TM2 domain-containing protein</fullName>
    </recommendedName>
</protein>
<keyword evidence="1" id="KW-0812">Transmembrane</keyword>
<evidence type="ECO:0000313" key="3">
    <source>
        <dbReference type="Proteomes" id="UP000255423"/>
    </source>
</evidence>
<reference evidence="2 3" key="1">
    <citation type="submission" date="2017-08" db="EMBL/GenBank/DDBJ databases">
        <authorList>
            <person name="de Groot N.N."/>
        </authorList>
    </citation>
    <scope>NUCLEOTIDE SEQUENCE [LARGE SCALE GENOMIC DNA]</scope>
    <source>
        <strain evidence="2 3">HM2</strain>
    </source>
</reference>
<evidence type="ECO:0008006" key="4">
    <source>
        <dbReference type="Google" id="ProtNLM"/>
    </source>
</evidence>
<gene>
    <name evidence="2" type="ORF">SAMN05661053_1081</name>
</gene>